<keyword evidence="12" id="KW-1185">Reference proteome</keyword>
<dbReference type="NCBIfam" id="TIGR00023">
    <property type="entry name" value="glycerol-3-phosphate 1-O-acyltransferase PlsY"/>
    <property type="match status" value="1"/>
</dbReference>
<sequence>MFWLLLFASYLIGSIPTALIVGKLFFGVDIRELGSKNPGATNTLRVLGKKSAIFVLLIDLGKGALAASLPLFLHLDTEPLYFGLAAVVGHCFPIFAGFRGGKAIATTAGALLIADLSLLIIAYLIFFLVIILTKYVFLGSISVGFSMFIYDFYSANVNFELIFLLFLFFLIYLHRSNIRNFILGIEPKINDKNLKNDLIPPKGGGFKV</sequence>
<dbReference type="UniPathway" id="UPA00085"/>
<comment type="subcellular location">
    <subcellularLocation>
        <location evidence="10">Cell membrane</location>
        <topology evidence="10">Multi-pass membrane protein</topology>
    </subcellularLocation>
</comment>
<evidence type="ECO:0000313" key="12">
    <source>
        <dbReference type="Proteomes" id="UP000282892"/>
    </source>
</evidence>
<dbReference type="RefSeq" id="WP_127489620.1">
    <property type="nucleotide sequence ID" value="NZ_CP022572.1"/>
</dbReference>
<gene>
    <name evidence="10 11" type="primary">plsY</name>
    <name evidence="11" type="ORF">CHR53_02600</name>
</gene>
<keyword evidence="6 10" id="KW-0443">Lipid metabolism</keyword>
<accession>A0A3Q9QR22</accession>
<keyword evidence="3 10" id="KW-0808">Transferase</keyword>
<keyword evidence="4 10" id="KW-0812">Transmembrane</keyword>
<dbReference type="SMART" id="SM01207">
    <property type="entry name" value="G3P_acyltransf"/>
    <property type="match status" value="1"/>
</dbReference>
<evidence type="ECO:0000256" key="2">
    <source>
        <dbReference type="ARBA" id="ARBA00022516"/>
    </source>
</evidence>
<evidence type="ECO:0000256" key="1">
    <source>
        <dbReference type="ARBA" id="ARBA00022475"/>
    </source>
</evidence>
<comment type="similarity">
    <text evidence="10">Belongs to the PlsY family.</text>
</comment>
<dbReference type="Pfam" id="PF02660">
    <property type="entry name" value="G3P_acyltransf"/>
    <property type="match status" value="1"/>
</dbReference>
<feature type="transmembrane region" description="Helical" evidence="10">
    <location>
        <begin position="110"/>
        <end position="132"/>
    </location>
</feature>
<dbReference type="EC" id="2.3.1.275" evidence="10"/>
<keyword evidence="9 10" id="KW-1208">Phospholipid metabolism</keyword>
<keyword evidence="7 10" id="KW-0472">Membrane</keyword>
<keyword evidence="2 10" id="KW-0444">Lipid biosynthesis</keyword>
<organism evidence="11 12">
    <name type="scientific">Neobacillus mesonae</name>
    <dbReference type="NCBI Taxonomy" id="1193713"/>
    <lineage>
        <taxon>Bacteria</taxon>
        <taxon>Bacillati</taxon>
        <taxon>Bacillota</taxon>
        <taxon>Bacilli</taxon>
        <taxon>Bacillales</taxon>
        <taxon>Bacillaceae</taxon>
        <taxon>Neobacillus</taxon>
    </lineage>
</organism>
<protein>
    <recommendedName>
        <fullName evidence="10">Glycerol-3-phosphate acyltransferase</fullName>
    </recommendedName>
    <alternativeName>
        <fullName evidence="10">Acyl-PO4 G3P acyltransferase</fullName>
    </alternativeName>
    <alternativeName>
        <fullName evidence="10">Acyl-phosphate--glycerol-3-phosphate acyltransferase</fullName>
    </alternativeName>
    <alternativeName>
        <fullName evidence="10">G3P acyltransferase</fullName>
        <shortName evidence="10">GPAT</shortName>
        <ecNumber evidence="10">2.3.1.275</ecNumber>
    </alternativeName>
    <alternativeName>
        <fullName evidence="10">Lysophosphatidic acid synthase</fullName>
        <shortName evidence="10">LPA synthase</shortName>
    </alternativeName>
</protein>
<dbReference type="KEGG" id="nmk:CHR53_02600"/>
<dbReference type="PANTHER" id="PTHR30309:SF0">
    <property type="entry name" value="GLYCEROL-3-PHOSPHATE ACYLTRANSFERASE-RELATED"/>
    <property type="match status" value="1"/>
</dbReference>
<dbReference type="GO" id="GO:0008654">
    <property type="term" value="P:phospholipid biosynthetic process"/>
    <property type="evidence" value="ECO:0007669"/>
    <property type="project" value="UniProtKB-UniRule"/>
</dbReference>
<dbReference type="HAMAP" id="MF_01043">
    <property type="entry name" value="PlsY"/>
    <property type="match status" value="1"/>
</dbReference>
<evidence type="ECO:0000256" key="10">
    <source>
        <dbReference type="HAMAP-Rule" id="MF_01043"/>
    </source>
</evidence>
<dbReference type="GO" id="GO:0043772">
    <property type="term" value="F:acyl-phosphate glycerol-3-phosphate acyltransferase activity"/>
    <property type="evidence" value="ECO:0007669"/>
    <property type="project" value="UniProtKB-UniRule"/>
</dbReference>
<dbReference type="OrthoDB" id="9777124at2"/>
<dbReference type="STRING" id="1193713.GCA_001636315_03044"/>
<evidence type="ECO:0000256" key="6">
    <source>
        <dbReference type="ARBA" id="ARBA00023098"/>
    </source>
</evidence>
<dbReference type="GO" id="GO:0005886">
    <property type="term" value="C:plasma membrane"/>
    <property type="evidence" value="ECO:0007669"/>
    <property type="project" value="UniProtKB-SubCell"/>
</dbReference>
<evidence type="ECO:0000256" key="9">
    <source>
        <dbReference type="ARBA" id="ARBA00023264"/>
    </source>
</evidence>
<comment type="subunit">
    <text evidence="10">Probably interacts with PlsX.</text>
</comment>
<name>A0A3Q9QR22_9BACI</name>
<keyword evidence="8 10" id="KW-0594">Phospholipid biosynthesis</keyword>
<feature type="transmembrane region" description="Helical" evidence="10">
    <location>
        <begin position="6"/>
        <end position="26"/>
    </location>
</feature>
<dbReference type="PANTHER" id="PTHR30309">
    <property type="entry name" value="INNER MEMBRANE PROTEIN YGIH"/>
    <property type="match status" value="1"/>
</dbReference>
<keyword evidence="11" id="KW-0012">Acyltransferase</keyword>
<evidence type="ECO:0000313" key="11">
    <source>
        <dbReference type="EMBL" id="AZU60245.1"/>
    </source>
</evidence>
<feature type="transmembrane region" description="Helical" evidence="10">
    <location>
        <begin position="152"/>
        <end position="173"/>
    </location>
</feature>
<comment type="pathway">
    <text evidence="10">Lipid metabolism; phospholipid metabolism.</text>
</comment>
<dbReference type="AlphaFoldDB" id="A0A3Q9QR22"/>
<dbReference type="InterPro" id="IPR003811">
    <property type="entry name" value="G3P_acylTferase_PlsY"/>
</dbReference>
<feature type="transmembrane region" description="Helical" evidence="10">
    <location>
        <begin position="79"/>
        <end position="98"/>
    </location>
</feature>
<keyword evidence="5 10" id="KW-1133">Transmembrane helix</keyword>
<comment type="function">
    <text evidence="10">Catalyzes the transfer of an acyl group from acyl-phosphate (acyl-PO(4)) to glycerol-3-phosphate (G3P) to form lysophosphatidic acid (LPA). This enzyme utilizes acyl-phosphate as fatty acyl donor, but not acyl-CoA or acyl-ACP.</text>
</comment>
<evidence type="ECO:0000256" key="5">
    <source>
        <dbReference type="ARBA" id="ARBA00022989"/>
    </source>
</evidence>
<dbReference type="EMBL" id="CP022572">
    <property type="protein sequence ID" value="AZU60245.1"/>
    <property type="molecule type" value="Genomic_DNA"/>
</dbReference>
<evidence type="ECO:0000256" key="7">
    <source>
        <dbReference type="ARBA" id="ARBA00023136"/>
    </source>
</evidence>
<dbReference type="Proteomes" id="UP000282892">
    <property type="component" value="Chromosome"/>
</dbReference>
<comment type="catalytic activity">
    <reaction evidence="10">
        <text>an acyl phosphate + sn-glycerol 3-phosphate = a 1-acyl-sn-glycero-3-phosphate + phosphate</text>
        <dbReference type="Rhea" id="RHEA:34075"/>
        <dbReference type="ChEBI" id="CHEBI:43474"/>
        <dbReference type="ChEBI" id="CHEBI:57597"/>
        <dbReference type="ChEBI" id="CHEBI:57970"/>
        <dbReference type="ChEBI" id="CHEBI:59918"/>
        <dbReference type="EC" id="2.3.1.275"/>
    </reaction>
</comment>
<reference evidence="11 12" key="1">
    <citation type="submission" date="2017-07" db="EMBL/GenBank/DDBJ databases">
        <title>The complete genome sequence of Bacillus mesonae strain H20-5, an efficient strain improving plant abiotic stress resistance.</title>
        <authorList>
            <person name="Kim S.Y."/>
            <person name="Song H."/>
            <person name="Sang M.K."/>
            <person name="Weon H.-Y."/>
            <person name="Song J."/>
        </authorList>
    </citation>
    <scope>NUCLEOTIDE SEQUENCE [LARGE SCALE GENOMIC DNA]</scope>
    <source>
        <strain evidence="11 12">H20-5</strain>
    </source>
</reference>
<evidence type="ECO:0000256" key="8">
    <source>
        <dbReference type="ARBA" id="ARBA00023209"/>
    </source>
</evidence>
<evidence type="ECO:0000256" key="3">
    <source>
        <dbReference type="ARBA" id="ARBA00022679"/>
    </source>
</evidence>
<proteinExistence type="inferred from homology"/>
<evidence type="ECO:0000256" key="4">
    <source>
        <dbReference type="ARBA" id="ARBA00022692"/>
    </source>
</evidence>
<keyword evidence="1 10" id="KW-1003">Cell membrane</keyword>
<feature type="transmembrane region" description="Helical" evidence="10">
    <location>
        <begin position="52"/>
        <end position="73"/>
    </location>
</feature>